<reference evidence="2" key="1">
    <citation type="submission" date="2020-06" db="EMBL/GenBank/DDBJ databases">
        <authorList>
            <person name="Li T."/>
            <person name="Hu X."/>
            <person name="Zhang T."/>
            <person name="Song X."/>
            <person name="Zhang H."/>
            <person name="Dai N."/>
            <person name="Sheng W."/>
            <person name="Hou X."/>
            <person name="Wei L."/>
        </authorList>
    </citation>
    <scope>NUCLEOTIDE SEQUENCE</scope>
    <source>
        <strain evidence="2">3651</strain>
        <tissue evidence="2">Leaf</tissue>
    </source>
</reference>
<dbReference type="Proteomes" id="UP001293254">
    <property type="component" value="Unassembled WGS sequence"/>
</dbReference>
<sequence>MFELLEDKREAHIYINGEVQGNEEQGRGEESSSGGEEFEDTDSEYEYKMDEDNDEGIEVGQKQQSEDTNVEGVMAKDIDVESSGDENIVMGRTETVAEAPNEPVTDEASQVNEAENIPQKLRLRRKEKEHVQEGVDVVMHRRTRSGYIPPTSAFKLPPKATTTAPTMFEQFKQCQKGIKIREPAPYVDGERPPQEQASSGSTPSIVKGGKRFITLSNLSQVVSQGKQKKDKNKDKAKKKM</sequence>
<feature type="compositionally biased region" description="Basic residues" evidence="1">
    <location>
        <begin position="226"/>
        <end position="240"/>
    </location>
</feature>
<organism evidence="2 3">
    <name type="scientific">Sesamum alatum</name>
    <dbReference type="NCBI Taxonomy" id="300844"/>
    <lineage>
        <taxon>Eukaryota</taxon>
        <taxon>Viridiplantae</taxon>
        <taxon>Streptophyta</taxon>
        <taxon>Embryophyta</taxon>
        <taxon>Tracheophyta</taxon>
        <taxon>Spermatophyta</taxon>
        <taxon>Magnoliopsida</taxon>
        <taxon>eudicotyledons</taxon>
        <taxon>Gunneridae</taxon>
        <taxon>Pentapetalae</taxon>
        <taxon>asterids</taxon>
        <taxon>lamiids</taxon>
        <taxon>Lamiales</taxon>
        <taxon>Pedaliaceae</taxon>
        <taxon>Sesamum</taxon>
    </lineage>
</organism>
<evidence type="ECO:0000256" key="1">
    <source>
        <dbReference type="SAM" id="MobiDB-lite"/>
    </source>
</evidence>
<dbReference type="AlphaFoldDB" id="A0AAE1YZL1"/>
<feature type="compositionally biased region" description="Polar residues" evidence="1">
    <location>
        <begin position="195"/>
        <end position="204"/>
    </location>
</feature>
<accession>A0AAE1YZL1</accession>
<feature type="region of interest" description="Disordered" evidence="1">
    <location>
        <begin position="15"/>
        <end position="134"/>
    </location>
</feature>
<proteinExistence type="predicted"/>
<evidence type="ECO:0000313" key="2">
    <source>
        <dbReference type="EMBL" id="KAK4438631.1"/>
    </source>
</evidence>
<evidence type="ECO:0000313" key="3">
    <source>
        <dbReference type="Proteomes" id="UP001293254"/>
    </source>
</evidence>
<feature type="compositionally biased region" description="Polar residues" evidence="1">
    <location>
        <begin position="214"/>
        <end position="225"/>
    </location>
</feature>
<reference evidence="2" key="2">
    <citation type="journal article" date="2024" name="Plant">
        <title>Genomic evolution and insights into agronomic trait innovations of Sesamum species.</title>
        <authorList>
            <person name="Miao H."/>
            <person name="Wang L."/>
            <person name="Qu L."/>
            <person name="Liu H."/>
            <person name="Sun Y."/>
            <person name="Le M."/>
            <person name="Wang Q."/>
            <person name="Wei S."/>
            <person name="Zheng Y."/>
            <person name="Lin W."/>
            <person name="Duan Y."/>
            <person name="Cao H."/>
            <person name="Xiong S."/>
            <person name="Wang X."/>
            <person name="Wei L."/>
            <person name="Li C."/>
            <person name="Ma Q."/>
            <person name="Ju M."/>
            <person name="Zhao R."/>
            <person name="Li G."/>
            <person name="Mu C."/>
            <person name="Tian Q."/>
            <person name="Mei H."/>
            <person name="Zhang T."/>
            <person name="Gao T."/>
            <person name="Zhang H."/>
        </authorList>
    </citation>
    <scope>NUCLEOTIDE SEQUENCE</scope>
    <source>
        <strain evidence="2">3651</strain>
    </source>
</reference>
<comment type="caution">
    <text evidence="2">The sequence shown here is derived from an EMBL/GenBank/DDBJ whole genome shotgun (WGS) entry which is preliminary data.</text>
</comment>
<name>A0AAE1YZL1_9LAMI</name>
<dbReference type="EMBL" id="JACGWO010000001">
    <property type="protein sequence ID" value="KAK4438631.1"/>
    <property type="molecule type" value="Genomic_DNA"/>
</dbReference>
<gene>
    <name evidence="2" type="ORF">Salat_0197600</name>
</gene>
<feature type="region of interest" description="Disordered" evidence="1">
    <location>
        <begin position="179"/>
        <end position="240"/>
    </location>
</feature>
<protein>
    <submittedName>
        <fullName evidence="2">Uncharacterized protein</fullName>
    </submittedName>
</protein>
<keyword evidence="3" id="KW-1185">Reference proteome</keyword>